<comment type="caution">
    <text evidence="1">The sequence shown here is derived from an EMBL/GenBank/DDBJ whole genome shotgun (WGS) entry which is preliminary data.</text>
</comment>
<organism evidence="1 2">
    <name type="scientific">Fasciola gigantica</name>
    <name type="common">Giant liver fluke</name>
    <dbReference type="NCBI Taxonomy" id="46835"/>
    <lineage>
        <taxon>Eukaryota</taxon>
        <taxon>Metazoa</taxon>
        <taxon>Spiralia</taxon>
        <taxon>Lophotrochozoa</taxon>
        <taxon>Platyhelminthes</taxon>
        <taxon>Trematoda</taxon>
        <taxon>Digenea</taxon>
        <taxon>Plagiorchiida</taxon>
        <taxon>Echinostomata</taxon>
        <taxon>Echinostomatoidea</taxon>
        <taxon>Fasciolidae</taxon>
        <taxon>Fasciola</taxon>
    </lineage>
</organism>
<accession>A0A504YTV9</accession>
<dbReference type="Proteomes" id="UP000316759">
    <property type="component" value="Unassembled WGS sequence"/>
</dbReference>
<evidence type="ECO:0000313" key="2">
    <source>
        <dbReference type="Proteomes" id="UP000316759"/>
    </source>
</evidence>
<gene>
    <name evidence="1" type="ORF">FGIG_12334</name>
</gene>
<reference evidence="1 2" key="1">
    <citation type="submission" date="2019-04" db="EMBL/GenBank/DDBJ databases">
        <title>Annotation for the trematode Fasciola gigantica.</title>
        <authorList>
            <person name="Choi Y.-J."/>
        </authorList>
    </citation>
    <scope>NUCLEOTIDE SEQUENCE [LARGE SCALE GENOMIC DNA]</scope>
    <source>
        <strain evidence="1">Uganda_cow_1</strain>
    </source>
</reference>
<sequence length="113" mass="12902">MPNRRQEPPYPVPDKLSLGDDFSVWEAQTKRYIQRFPADERIDLVLTLLSKEVFSELPDHGVPEDVNSLFALLRRTADNPVAEVDCQNTTFCRRHEGRRLAGSTIYAASVWLG</sequence>
<name>A0A504YTV9_FASGI</name>
<protein>
    <submittedName>
        <fullName evidence="1">Uncharacterized protein</fullName>
    </submittedName>
</protein>
<keyword evidence="2" id="KW-1185">Reference proteome</keyword>
<dbReference type="AlphaFoldDB" id="A0A504YTV9"/>
<dbReference type="EMBL" id="SUNJ01004914">
    <property type="protein sequence ID" value="TPP64065.1"/>
    <property type="molecule type" value="Genomic_DNA"/>
</dbReference>
<proteinExistence type="predicted"/>
<evidence type="ECO:0000313" key="1">
    <source>
        <dbReference type="EMBL" id="TPP64065.1"/>
    </source>
</evidence>